<dbReference type="GO" id="GO:0010340">
    <property type="term" value="F:carboxyl-O-methyltransferase activity"/>
    <property type="evidence" value="ECO:0007669"/>
    <property type="project" value="UniProtKB-UniRule"/>
</dbReference>
<dbReference type="OrthoDB" id="9760689at2"/>
<sequence>MTTTSTAPSDAGHFSLDHRLLRRRFENAAPRCDETDVVVREISRRMDERLDYIRIEPRRILDLGCGTGADLPRLAQRFPHATLLAADFAAQMVTRAGVRLRAEARQPGLLRRLLGGNPPSLPHLVASADALPLARGSLGLVWSNLMFPALDDPLPALKEIHRTLEVGGLLMFSTLGPDSLKELRTCLPNSAGERVHRFIDMHDLGDALVGAGFSDPVMDMEILTLTYADLDGLLHDLRASGAANAASTRPRGLSGRAGWAKARAAYEALRQNGRLPATLEIIQGHAWKAAPKTTEDGRSIVRFQPRPATR</sequence>
<dbReference type="PANTHER" id="PTHR13090">
    <property type="entry name" value="ARGININE-HYDROXYLASE NDUFAF5, MITOCHONDRIAL"/>
    <property type="match status" value="1"/>
</dbReference>
<dbReference type="AlphaFoldDB" id="A0A235EZZ9"/>
<name>A0A235EZZ9_9RHOO</name>
<keyword evidence="6 8" id="KW-0949">S-adenosyl-L-methionine</keyword>
<comment type="caution">
    <text evidence="10">The sequence shown here is derived from an EMBL/GenBank/DDBJ whole genome shotgun (WGS) entry which is preliminary data.</text>
</comment>
<dbReference type="Proteomes" id="UP000215181">
    <property type="component" value="Unassembled WGS sequence"/>
</dbReference>
<dbReference type="GO" id="GO:0032259">
    <property type="term" value="P:methylation"/>
    <property type="evidence" value="ECO:0007669"/>
    <property type="project" value="UniProtKB-KW"/>
</dbReference>
<evidence type="ECO:0000256" key="2">
    <source>
        <dbReference type="ARBA" id="ARBA00004746"/>
    </source>
</evidence>
<dbReference type="InterPro" id="IPR029063">
    <property type="entry name" value="SAM-dependent_MTases_sf"/>
</dbReference>
<dbReference type="RefSeq" id="WP_094268435.1">
    <property type="nucleotide sequence ID" value="NZ_NOIH01000010.1"/>
</dbReference>
<evidence type="ECO:0000313" key="10">
    <source>
        <dbReference type="EMBL" id="OYD53995.1"/>
    </source>
</evidence>
<dbReference type="InterPro" id="IPR013216">
    <property type="entry name" value="Methyltransf_11"/>
</dbReference>
<dbReference type="GO" id="GO:0009102">
    <property type="term" value="P:biotin biosynthetic process"/>
    <property type="evidence" value="ECO:0007669"/>
    <property type="project" value="UniProtKB-UniRule"/>
</dbReference>
<gene>
    <name evidence="8" type="primary">bioC</name>
    <name evidence="10" type="ORF">CGK74_10510</name>
</gene>
<reference evidence="10 11" key="1">
    <citation type="submission" date="2017-07" db="EMBL/GenBank/DDBJ databases">
        <title>Thauera sp. KNDSS-Mac4 genome sequence and assembly.</title>
        <authorList>
            <person name="Mayilraj S."/>
        </authorList>
    </citation>
    <scope>NUCLEOTIDE SEQUENCE [LARGE SCALE GENOMIC DNA]</scope>
    <source>
        <strain evidence="10 11">KNDSS-Mac4</strain>
    </source>
</reference>
<dbReference type="PANTHER" id="PTHR13090:SF1">
    <property type="entry name" value="ARGININE-HYDROXYLASE NDUFAF5, MITOCHONDRIAL"/>
    <property type="match status" value="1"/>
</dbReference>
<dbReference type="UniPathway" id="UPA00078"/>
<dbReference type="GO" id="GO:0008757">
    <property type="term" value="F:S-adenosylmethionine-dependent methyltransferase activity"/>
    <property type="evidence" value="ECO:0007669"/>
    <property type="project" value="InterPro"/>
</dbReference>
<evidence type="ECO:0000256" key="3">
    <source>
        <dbReference type="ARBA" id="ARBA00012327"/>
    </source>
</evidence>
<evidence type="ECO:0000256" key="5">
    <source>
        <dbReference type="ARBA" id="ARBA00022679"/>
    </source>
</evidence>
<dbReference type="CDD" id="cd02440">
    <property type="entry name" value="AdoMet_MTases"/>
    <property type="match status" value="1"/>
</dbReference>
<dbReference type="InterPro" id="IPR011814">
    <property type="entry name" value="BioC"/>
</dbReference>
<dbReference type="HAMAP" id="MF_00835">
    <property type="entry name" value="BioC"/>
    <property type="match status" value="1"/>
</dbReference>
<dbReference type="EC" id="2.1.1.197" evidence="3 8"/>
<evidence type="ECO:0000256" key="4">
    <source>
        <dbReference type="ARBA" id="ARBA00022603"/>
    </source>
</evidence>
<dbReference type="SUPFAM" id="SSF53335">
    <property type="entry name" value="S-adenosyl-L-methionine-dependent methyltransferases"/>
    <property type="match status" value="1"/>
</dbReference>
<evidence type="ECO:0000259" key="9">
    <source>
        <dbReference type="Pfam" id="PF08241"/>
    </source>
</evidence>
<comment type="catalytic activity">
    <reaction evidence="1 8">
        <text>malonyl-[ACP] + S-adenosyl-L-methionine = malonyl-[ACP] methyl ester + S-adenosyl-L-homocysteine</text>
        <dbReference type="Rhea" id="RHEA:17105"/>
        <dbReference type="Rhea" id="RHEA-COMP:9623"/>
        <dbReference type="Rhea" id="RHEA-COMP:9954"/>
        <dbReference type="ChEBI" id="CHEBI:57856"/>
        <dbReference type="ChEBI" id="CHEBI:59789"/>
        <dbReference type="ChEBI" id="CHEBI:78449"/>
        <dbReference type="ChEBI" id="CHEBI:78845"/>
        <dbReference type="EC" id="2.1.1.197"/>
    </reaction>
</comment>
<keyword evidence="11" id="KW-1185">Reference proteome</keyword>
<proteinExistence type="inferred from homology"/>
<evidence type="ECO:0000256" key="7">
    <source>
        <dbReference type="ARBA" id="ARBA00022756"/>
    </source>
</evidence>
<protein>
    <recommendedName>
        <fullName evidence="3 8">Malonyl-[acyl-carrier protein] O-methyltransferase</fullName>
        <shortName evidence="8">Malonyl-ACP O-methyltransferase</shortName>
        <ecNumber evidence="3 8">2.1.1.197</ecNumber>
    </recommendedName>
    <alternativeName>
        <fullName evidence="8">Biotin synthesis protein BioC</fullName>
    </alternativeName>
</protein>
<evidence type="ECO:0000256" key="6">
    <source>
        <dbReference type="ARBA" id="ARBA00022691"/>
    </source>
</evidence>
<evidence type="ECO:0000256" key="1">
    <source>
        <dbReference type="ARBA" id="ARBA00000852"/>
    </source>
</evidence>
<evidence type="ECO:0000256" key="8">
    <source>
        <dbReference type="HAMAP-Rule" id="MF_00835"/>
    </source>
</evidence>
<dbReference type="Pfam" id="PF08241">
    <property type="entry name" value="Methyltransf_11"/>
    <property type="match status" value="1"/>
</dbReference>
<comment type="similarity">
    <text evidence="8">Belongs to the methyltransferase superfamily.</text>
</comment>
<keyword evidence="5 8" id="KW-0808">Transferase</keyword>
<keyword evidence="7 8" id="KW-0093">Biotin biosynthesis</keyword>
<evidence type="ECO:0000313" key="11">
    <source>
        <dbReference type="Proteomes" id="UP000215181"/>
    </source>
</evidence>
<organism evidence="10 11">
    <name type="scientific">Thauera propionica</name>
    <dbReference type="NCBI Taxonomy" id="2019431"/>
    <lineage>
        <taxon>Bacteria</taxon>
        <taxon>Pseudomonadati</taxon>
        <taxon>Pseudomonadota</taxon>
        <taxon>Betaproteobacteria</taxon>
        <taxon>Rhodocyclales</taxon>
        <taxon>Zoogloeaceae</taxon>
        <taxon>Thauera</taxon>
    </lineage>
</organism>
<accession>A0A235EZZ9</accession>
<dbReference type="InterPro" id="IPR050602">
    <property type="entry name" value="Malonyl-ACP_OMT"/>
</dbReference>
<dbReference type="Gene3D" id="3.40.50.150">
    <property type="entry name" value="Vaccinia Virus protein VP39"/>
    <property type="match status" value="1"/>
</dbReference>
<dbReference type="GO" id="GO:0102130">
    <property type="term" value="F:malonyl-CoA methyltransferase activity"/>
    <property type="evidence" value="ECO:0007669"/>
    <property type="project" value="UniProtKB-EC"/>
</dbReference>
<comment type="pathway">
    <text evidence="2 8">Cofactor biosynthesis; biotin biosynthesis.</text>
</comment>
<feature type="domain" description="Methyltransferase type 11" evidence="9">
    <location>
        <begin position="61"/>
        <end position="172"/>
    </location>
</feature>
<dbReference type="EMBL" id="NOIH01000010">
    <property type="protein sequence ID" value="OYD53995.1"/>
    <property type="molecule type" value="Genomic_DNA"/>
</dbReference>
<keyword evidence="4 8" id="KW-0489">Methyltransferase</keyword>
<comment type="function">
    <text evidence="8">Converts the free carboxyl group of a malonyl-thioester to its methyl ester by transfer of a methyl group from S-adenosyl-L-methionine (SAM). It allows to synthesize pimeloyl-ACP via the fatty acid synthetic pathway.</text>
</comment>